<dbReference type="OrthoDB" id="35662at10239"/>
<organism evidence="1 2">
    <name type="scientific">Mycobacterium phage Hawkeye</name>
    <dbReference type="NCBI Taxonomy" id="1458711"/>
    <lineage>
        <taxon>Viruses</taxon>
        <taxon>Duplodnaviria</taxon>
        <taxon>Heunggongvirae</taxon>
        <taxon>Uroviricota</taxon>
        <taxon>Caudoviricetes</taxon>
        <taxon>Dclasvirinae</taxon>
        <taxon>Hawkeyevirus</taxon>
        <taxon>Hawkeyevirus hawkeye</taxon>
    </lineage>
</organism>
<reference evidence="1 2" key="1">
    <citation type="submission" date="2014-01" db="EMBL/GenBank/DDBJ databases">
        <authorList>
            <person name="Schneider V.M."/>
            <person name="Bowman C.A."/>
            <person name="Russell D.A."/>
            <person name="Pope W.H."/>
            <person name="Jacobs-Sera D."/>
            <person name="Hendrix R.W."/>
            <person name="Hatfull G.F."/>
        </authorList>
    </citation>
    <scope>NUCLEOTIDE SEQUENCE [LARGE SCALE GENOMIC DNA]</scope>
</reference>
<accession>X2KRL7</accession>
<gene>
    <name evidence="1" type="primary">92</name>
    <name evidence="1" type="ORF">PBI_HAWKEYE_92</name>
</gene>
<dbReference type="GeneID" id="19527272"/>
<dbReference type="RefSeq" id="YP_009035987.1">
    <property type="nucleotide sequence ID" value="NC_024209.1"/>
</dbReference>
<protein>
    <submittedName>
        <fullName evidence="1">Uncharacterized protein</fullName>
    </submittedName>
</protein>
<evidence type="ECO:0000313" key="1">
    <source>
        <dbReference type="EMBL" id="AHN84103.1"/>
    </source>
</evidence>
<dbReference type="EMBL" id="KJ194582">
    <property type="protein sequence ID" value="AHN84103.1"/>
    <property type="molecule type" value="Genomic_DNA"/>
</dbReference>
<keyword evidence="2" id="KW-1185">Reference proteome</keyword>
<evidence type="ECO:0000313" key="2">
    <source>
        <dbReference type="Proteomes" id="UP000019737"/>
    </source>
</evidence>
<dbReference type="Proteomes" id="UP000019737">
    <property type="component" value="Segment"/>
</dbReference>
<name>X2KRL7_9CAUD</name>
<sequence>MARGMKGSGGESWPARYDAICTVCPHSIFKGDEVHLVNGKVAHVTCHQLDGRGFSASEAEAEELASMNLGGIDDRRLNNRHGKYYNQNEPSYRVTGRRNHERKCDACFMIHAGEECP</sequence>
<proteinExistence type="predicted"/>
<dbReference type="KEGG" id="vg:19527272"/>